<comment type="caution">
    <text evidence="32">The sequence shown here is derived from an EMBL/GenBank/DDBJ whole genome shotgun (WGS) entry which is preliminary data.</text>
</comment>
<evidence type="ECO:0000256" key="24">
    <source>
        <dbReference type="PIRSR" id="PIRSR606539-2"/>
    </source>
</evidence>
<keyword evidence="9" id="KW-0732">Signal</keyword>
<dbReference type="GO" id="GO:0000287">
    <property type="term" value="F:magnesium ion binding"/>
    <property type="evidence" value="ECO:0007669"/>
    <property type="project" value="UniProtKB-UniRule"/>
</dbReference>
<evidence type="ECO:0000256" key="11">
    <source>
        <dbReference type="ARBA" id="ARBA00022741"/>
    </source>
</evidence>
<evidence type="ECO:0000313" key="32">
    <source>
        <dbReference type="EMBL" id="KAG5552806.1"/>
    </source>
</evidence>
<feature type="active site" description="4-aspartylphosphate intermediate" evidence="23">
    <location>
        <position position="544"/>
    </location>
</feature>
<feature type="transmembrane region" description="Helical" evidence="26">
    <location>
        <begin position="215"/>
        <end position="236"/>
    </location>
</feature>
<dbReference type="SFLD" id="SFLDF00027">
    <property type="entry name" value="p-type_atpase"/>
    <property type="match status" value="1"/>
</dbReference>
<dbReference type="PANTHER" id="PTHR24092">
    <property type="entry name" value="PROBABLE PHOSPHOLIPID-TRANSPORTING ATPASE"/>
    <property type="match status" value="1"/>
</dbReference>
<feature type="domain" description="PA" evidence="28">
    <location>
        <begin position="1264"/>
        <end position="1362"/>
    </location>
</feature>
<keyword evidence="19 26" id="KW-0472">Membrane</keyword>
<dbReference type="InterPro" id="IPR018303">
    <property type="entry name" value="ATPase_P-typ_P_site"/>
</dbReference>
<dbReference type="InterPro" id="IPR044492">
    <property type="entry name" value="P_typ_ATPase_HD_dom"/>
</dbReference>
<feature type="transmembrane region" description="Helical" evidence="26">
    <location>
        <begin position="1651"/>
        <end position="1674"/>
    </location>
</feature>
<dbReference type="SUPFAM" id="SSF81653">
    <property type="entry name" value="Calcium ATPase, transduction domain A"/>
    <property type="match status" value="1"/>
</dbReference>
<keyword evidence="33" id="KW-1185">Reference proteome</keyword>
<dbReference type="CDD" id="cd02073">
    <property type="entry name" value="P-type_ATPase_APLT_Dnf-like"/>
    <property type="match status" value="1"/>
</dbReference>
<evidence type="ECO:0000256" key="2">
    <source>
        <dbReference type="ARBA" id="ARBA00004394"/>
    </source>
</evidence>
<evidence type="ECO:0000256" key="23">
    <source>
        <dbReference type="PIRSR" id="PIRSR606539-1"/>
    </source>
</evidence>
<evidence type="ECO:0000256" key="4">
    <source>
        <dbReference type="ARBA" id="ARBA00008109"/>
    </source>
</evidence>
<dbReference type="NCBIfam" id="TIGR01494">
    <property type="entry name" value="ATPase_P-type"/>
    <property type="match status" value="2"/>
</dbReference>
<feature type="binding site" evidence="25">
    <location>
        <position position="1003"/>
    </location>
    <ligand>
        <name>Mg(2+)</name>
        <dbReference type="ChEBI" id="CHEBI:18420"/>
    </ligand>
</feature>
<feature type="binding site" evidence="24">
    <location>
        <position position="850"/>
    </location>
    <ligand>
        <name>ATP</name>
        <dbReference type="ChEBI" id="CHEBI:30616"/>
    </ligand>
</feature>
<feature type="transmembrane region" description="Helical" evidence="26">
    <location>
        <begin position="1168"/>
        <end position="1187"/>
    </location>
</feature>
<dbReference type="EMBL" id="JACTNZ010000004">
    <property type="protein sequence ID" value="KAG5552806.1"/>
    <property type="molecule type" value="Genomic_DNA"/>
</dbReference>
<dbReference type="Gene3D" id="3.50.30.30">
    <property type="match status" value="1"/>
</dbReference>
<feature type="binding site" evidence="25">
    <location>
        <position position="544"/>
    </location>
    <ligand>
        <name>Mg(2+)</name>
        <dbReference type="ChEBI" id="CHEBI:18420"/>
    </ligand>
</feature>
<reference evidence="32" key="1">
    <citation type="submission" date="2020-08" db="EMBL/GenBank/DDBJ databases">
        <title>Plant Genome Project.</title>
        <authorList>
            <person name="Zhang R.-G."/>
        </authorList>
    </citation>
    <scope>NUCLEOTIDE SEQUENCE</scope>
    <source>
        <strain evidence="32">WSP0</strain>
        <tissue evidence="32">Leaf</tissue>
    </source>
</reference>
<evidence type="ECO:0000256" key="13">
    <source>
        <dbReference type="ARBA" id="ARBA00022840"/>
    </source>
</evidence>
<dbReference type="InterPro" id="IPR036412">
    <property type="entry name" value="HAD-like_sf"/>
</dbReference>
<evidence type="ECO:0000256" key="18">
    <source>
        <dbReference type="ARBA" id="ARBA00023034"/>
    </source>
</evidence>
<evidence type="ECO:0000313" key="33">
    <source>
        <dbReference type="Proteomes" id="UP000823749"/>
    </source>
</evidence>
<evidence type="ECO:0000256" key="25">
    <source>
        <dbReference type="PIRSR" id="PIRSR606539-3"/>
    </source>
</evidence>
<dbReference type="Pfam" id="PF25011">
    <property type="entry name" value="VSR_TRX"/>
    <property type="match status" value="1"/>
</dbReference>
<keyword evidence="13 24" id="KW-0067">ATP-binding</keyword>
<feature type="transmembrane region" description="Helical" evidence="26">
    <location>
        <begin position="1089"/>
        <end position="1109"/>
    </location>
</feature>
<dbReference type="SUPFAM" id="SSF81660">
    <property type="entry name" value="Metal cation-transporting ATPase, ATP-binding domain N"/>
    <property type="match status" value="1"/>
</dbReference>
<dbReference type="Gene3D" id="3.40.1110.10">
    <property type="entry name" value="Calcium-transporting ATPase, cytoplasmic domain N"/>
    <property type="match status" value="1"/>
</dbReference>
<dbReference type="SUPFAM" id="SSF52025">
    <property type="entry name" value="PA domain"/>
    <property type="match status" value="1"/>
</dbReference>
<keyword evidence="18" id="KW-0333">Golgi apparatus</keyword>
<feature type="binding site" evidence="24">
    <location>
        <position position="544"/>
    </location>
    <ligand>
        <name>ATP</name>
        <dbReference type="ChEBI" id="CHEBI:30616"/>
    </ligand>
</feature>
<dbReference type="Gene3D" id="2.70.150.10">
    <property type="entry name" value="Calcium-transporting ATPase, cytoplasmic transduction domain A"/>
    <property type="match status" value="1"/>
</dbReference>
<dbReference type="InterPro" id="IPR006539">
    <property type="entry name" value="P-type_ATPase_IV"/>
</dbReference>
<feature type="binding site" evidence="24">
    <location>
        <position position="770"/>
    </location>
    <ligand>
        <name>ATP</name>
        <dbReference type="ChEBI" id="CHEBI:30616"/>
    </ligand>
</feature>
<dbReference type="Pfam" id="PF02225">
    <property type="entry name" value="PA"/>
    <property type="match status" value="1"/>
</dbReference>
<comment type="similarity">
    <text evidence="4 26">Belongs to the cation transport ATPase (P-type) (TC 3.A.3) family. Type IV subfamily.</text>
</comment>
<keyword evidence="16 26" id="KW-1278">Translocase</keyword>
<evidence type="ECO:0000256" key="7">
    <source>
        <dbReference type="ARBA" id="ARBA00022692"/>
    </source>
</evidence>
<feature type="binding site" evidence="24">
    <location>
        <position position="669"/>
    </location>
    <ligand>
        <name>ATP</name>
        <dbReference type="ChEBI" id="CHEBI:30616"/>
    </ligand>
</feature>
<evidence type="ECO:0000259" key="28">
    <source>
        <dbReference type="Pfam" id="PF02225"/>
    </source>
</evidence>
<organism evidence="32 33">
    <name type="scientific">Rhododendron griersonianum</name>
    <dbReference type="NCBI Taxonomy" id="479676"/>
    <lineage>
        <taxon>Eukaryota</taxon>
        <taxon>Viridiplantae</taxon>
        <taxon>Streptophyta</taxon>
        <taxon>Embryophyta</taxon>
        <taxon>Tracheophyta</taxon>
        <taxon>Spermatophyta</taxon>
        <taxon>Magnoliopsida</taxon>
        <taxon>eudicotyledons</taxon>
        <taxon>Gunneridae</taxon>
        <taxon>Pentapetalae</taxon>
        <taxon>asterids</taxon>
        <taxon>Ericales</taxon>
        <taxon>Ericaceae</taxon>
        <taxon>Ericoideae</taxon>
        <taxon>Rhodoreae</taxon>
        <taxon>Rhododendron</taxon>
    </lineage>
</organism>
<keyword evidence="14 25" id="KW-0460">Magnesium</keyword>
<evidence type="ECO:0000256" key="12">
    <source>
        <dbReference type="ARBA" id="ARBA00022837"/>
    </source>
</evidence>
<keyword evidence="8 25" id="KW-0479">Metal-binding</keyword>
<dbReference type="InterPro" id="IPR008250">
    <property type="entry name" value="ATPase_P-typ_transduc_dom_A_sf"/>
</dbReference>
<feature type="binding site" evidence="24">
    <location>
        <position position="545"/>
    </location>
    <ligand>
        <name>ATP</name>
        <dbReference type="ChEBI" id="CHEBI:30616"/>
    </ligand>
</feature>
<dbReference type="FunFam" id="3.50.30.30:FF:000001">
    <property type="entry name" value="Vacuolar-sorting receptor 1"/>
    <property type="match status" value="1"/>
</dbReference>
<evidence type="ECO:0000256" key="19">
    <source>
        <dbReference type="ARBA" id="ARBA00023136"/>
    </source>
</evidence>
<keyword evidence="11 24" id="KW-0547">Nucleotide-binding</keyword>
<feature type="binding site" evidence="24">
    <location>
        <position position="979"/>
    </location>
    <ligand>
        <name>ATP</name>
        <dbReference type="ChEBI" id="CHEBI:30616"/>
    </ligand>
</feature>
<dbReference type="NCBIfam" id="TIGR01652">
    <property type="entry name" value="ATPase-Plipid"/>
    <property type="match status" value="1"/>
</dbReference>
<dbReference type="PANTHER" id="PTHR24092:SF148">
    <property type="entry name" value="PHOSPHOLIPID-TRANSPORTING ATPASE"/>
    <property type="match status" value="1"/>
</dbReference>
<feature type="transmembrane region" description="Helical" evidence="26">
    <location>
        <begin position="476"/>
        <end position="496"/>
    </location>
</feature>
<dbReference type="Proteomes" id="UP000823749">
    <property type="component" value="Chromosome 4"/>
</dbReference>
<feature type="binding site" evidence="24">
    <location>
        <position position="710"/>
    </location>
    <ligand>
        <name>ATP</name>
        <dbReference type="ChEBI" id="CHEBI:30616"/>
    </ligand>
</feature>
<dbReference type="PRINTS" id="PR00119">
    <property type="entry name" value="CATATPASE"/>
</dbReference>
<dbReference type="InterPro" id="IPR003137">
    <property type="entry name" value="PA_domain"/>
</dbReference>
<dbReference type="SFLD" id="SFLDG00002">
    <property type="entry name" value="C1.7:_P-type_atpase_like"/>
    <property type="match status" value="1"/>
</dbReference>
<feature type="transmembrane region" description="Helical" evidence="26">
    <location>
        <begin position="418"/>
        <end position="439"/>
    </location>
</feature>
<dbReference type="FunFam" id="3.40.1110.10:FF:000025">
    <property type="entry name" value="Phospholipid-transporting ATPase"/>
    <property type="match status" value="1"/>
</dbReference>
<dbReference type="SFLD" id="SFLDS00003">
    <property type="entry name" value="Haloacid_Dehalogenase"/>
    <property type="match status" value="1"/>
</dbReference>
<comment type="subcellular location">
    <subcellularLocation>
        <location evidence="2">Golgi apparatus membrane</location>
    </subcellularLocation>
    <subcellularLocation>
        <location evidence="1 26">Membrane</location>
        <topology evidence="1 26">Multi-pass membrane protein</topology>
    </subcellularLocation>
</comment>
<feature type="binding site" evidence="24">
    <location>
        <position position="973"/>
    </location>
    <ligand>
        <name>ATP</name>
        <dbReference type="ChEBI" id="CHEBI:30616"/>
    </ligand>
</feature>
<dbReference type="GO" id="GO:0000139">
    <property type="term" value="C:Golgi membrane"/>
    <property type="evidence" value="ECO:0007669"/>
    <property type="project" value="UniProtKB-SubCell"/>
</dbReference>
<dbReference type="Gene3D" id="3.40.50.1000">
    <property type="entry name" value="HAD superfamily/HAD-like"/>
    <property type="match status" value="1"/>
</dbReference>
<evidence type="ECO:0000256" key="26">
    <source>
        <dbReference type="RuleBase" id="RU362033"/>
    </source>
</evidence>
<dbReference type="FunFam" id="2.10.25.10:FF:000178">
    <property type="entry name" value="vacuolar-sorting receptor 1"/>
    <property type="match status" value="1"/>
</dbReference>
<evidence type="ECO:0000259" key="29">
    <source>
        <dbReference type="Pfam" id="PF16209"/>
    </source>
</evidence>
<dbReference type="SUPFAM" id="SSF56784">
    <property type="entry name" value="HAD-like"/>
    <property type="match status" value="1"/>
</dbReference>
<dbReference type="GO" id="GO:0005524">
    <property type="term" value="F:ATP binding"/>
    <property type="evidence" value="ECO:0007669"/>
    <property type="project" value="UniProtKB-UniRule"/>
</dbReference>
<dbReference type="InterPro" id="IPR056858">
    <property type="entry name" value="VSR_TRX"/>
</dbReference>
<evidence type="ECO:0000256" key="27">
    <source>
        <dbReference type="SAM" id="MobiDB-lite"/>
    </source>
</evidence>
<dbReference type="InterPro" id="IPR001757">
    <property type="entry name" value="P_typ_ATPase"/>
</dbReference>
<evidence type="ECO:0000259" key="30">
    <source>
        <dbReference type="Pfam" id="PF16212"/>
    </source>
</evidence>
<evidence type="ECO:0000256" key="8">
    <source>
        <dbReference type="ARBA" id="ARBA00022723"/>
    </source>
</evidence>
<keyword evidence="21" id="KW-0325">Glycoprotein</keyword>
<feature type="binding site" evidence="25">
    <location>
        <position position="546"/>
    </location>
    <ligand>
        <name>Mg(2+)</name>
        <dbReference type="ChEBI" id="CHEBI:18420"/>
    </ligand>
</feature>
<keyword evidence="7 26" id="KW-0812">Transmembrane</keyword>
<dbReference type="InterPro" id="IPR023299">
    <property type="entry name" value="ATPase_P-typ_cyto_dom_N"/>
</dbReference>
<comment type="cofactor">
    <cofactor evidence="25">
        <name>Mg(2+)</name>
        <dbReference type="ChEBI" id="CHEBI:18420"/>
    </cofactor>
</comment>
<evidence type="ECO:0000256" key="21">
    <source>
        <dbReference type="ARBA" id="ARBA00023180"/>
    </source>
</evidence>
<dbReference type="GO" id="GO:0016887">
    <property type="term" value="F:ATP hydrolysis activity"/>
    <property type="evidence" value="ECO:0007669"/>
    <property type="project" value="InterPro"/>
</dbReference>
<feature type="domain" description="P-type ATPase N-terminal" evidence="29">
    <location>
        <begin position="157"/>
        <end position="222"/>
    </location>
</feature>
<feature type="binding site" evidence="24">
    <location>
        <position position="852"/>
    </location>
    <ligand>
        <name>ATP</name>
        <dbReference type="ChEBI" id="CHEBI:30616"/>
    </ligand>
</feature>
<evidence type="ECO:0000256" key="17">
    <source>
        <dbReference type="ARBA" id="ARBA00022989"/>
    </source>
</evidence>
<dbReference type="Pfam" id="PF16209">
    <property type="entry name" value="PhoLip_ATPase_N"/>
    <property type="match status" value="1"/>
</dbReference>
<dbReference type="EC" id="7.6.2.1" evidence="26"/>
<gene>
    <name evidence="32" type="ORF">RHGRI_010794</name>
</gene>
<dbReference type="Pfam" id="PF13246">
    <property type="entry name" value="Cation_ATPase"/>
    <property type="match status" value="1"/>
</dbReference>
<protein>
    <recommendedName>
        <fullName evidence="26">Phospholipid-transporting ATPase</fullName>
        <ecNumber evidence="26">7.6.2.1</ecNumber>
    </recommendedName>
</protein>
<evidence type="ECO:0000256" key="10">
    <source>
        <dbReference type="ARBA" id="ARBA00022737"/>
    </source>
</evidence>
<dbReference type="InterPro" id="IPR023298">
    <property type="entry name" value="ATPase_P-typ_TM_dom_sf"/>
</dbReference>
<feature type="domain" description="P-type ATPase C-terminal" evidence="30">
    <location>
        <begin position="1025"/>
        <end position="1223"/>
    </location>
</feature>
<dbReference type="GO" id="GO:0005886">
    <property type="term" value="C:plasma membrane"/>
    <property type="evidence" value="ECO:0007669"/>
    <property type="project" value="TreeGrafter"/>
</dbReference>
<dbReference type="GO" id="GO:0140326">
    <property type="term" value="F:ATPase-coupled intramembrane lipid transporter activity"/>
    <property type="evidence" value="ECO:0007669"/>
    <property type="project" value="UniProtKB-EC"/>
</dbReference>
<keyword evidence="17 26" id="KW-1133">Transmembrane helix</keyword>
<feature type="binding site" evidence="24">
    <location>
        <position position="1003"/>
    </location>
    <ligand>
        <name>ATP</name>
        <dbReference type="ChEBI" id="CHEBI:30616"/>
    </ligand>
</feature>
<evidence type="ECO:0000256" key="22">
    <source>
        <dbReference type="ARBA" id="ARBA00034036"/>
    </source>
</evidence>
<evidence type="ECO:0000256" key="3">
    <source>
        <dbReference type="ARBA" id="ARBA00007038"/>
    </source>
</evidence>
<dbReference type="FunFam" id="3.40.50.1000:FF:000014">
    <property type="entry name" value="Phospholipid-transporting ATPase"/>
    <property type="match status" value="1"/>
</dbReference>
<keyword evidence="10" id="KW-0677">Repeat</keyword>
<accession>A0AAV6KKN1</accession>
<proteinExistence type="inferred from homology"/>
<sequence length="1712" mass="192275">MTSGEPLLSSSDTFSVPPPNPPSRISSLGCLCPSASFSSSNFEDSQNDLFDPKNDLISVDDTSFVDISLDSFPPSTSRVYSAESRAFQQFPLECPPRQRKRLVSWGGSMELQQNSMSFNSSRASFRVQDKSNKSQRIRHKSMQFDNNLSHDENPRLIYINDPRKTNDKYEFTGNEIRTSKYTIFNFLPKNLFIQFHRVAYLYFLAIAALNQLPPLAVFGRTVSLFPLLFVLCVTAIKDGYEDWRRHRSDKNENNREALVLQFEKFQLKKWEKIRVGEVVKICADETIPCDVVLLATSDPNGIAYIQTMNLDGESNLKTRYARQETISMVCEGGTISGVIRCEQPNRNIYEFTANMEFEGHKFPLGQSNIILRGCQLKNTEWIVGVVVYAGQETKAMMNSTMSPSKRSRLESYMNRETLWLSVFLFIMCLVVALGMGLWLQRHKDQLDTLPYYRKTFFGEGKFGRPYRYYGIPMETFFSFLSSVIVFQIMIPISLYITMELVRLGQSYFMIGDKHMYCRNSNSRFQCRSLNINEDLGQIRYVFSDKTGTLTENKMEFRRASVYGKSYGSSMFTTDSMEDTNIEVERTAATVGRRRWKLKSEIGVDSELLALLHKDLDGDERSAAHEFFLTLAACNTVIPILIQSQSSSCTESESDEDVEAIDYQGESPDEQALVSAASAYGYTLFERTSGHIVIDVNGEKLRLDVLGLHEFDSVRKRMSVVIRFPNNAVKVLVKGADTSILSILKKDVGGNDHIRHATQSHLNEYSSEGLRTLVVAARDLTNAELQEWQCMYEDASTSLTDRPIKLRQTAALIECDLNLLGATGIEDKLQEGVPEAIESLRQAGIKVWVLTGDKQETAISIGLSCKLLTSDMQQIIINGTSEEDCRTLLSDAMAKYGVKSSNCSDLNLKWKKNAEIDYVEIPDDTKPSTVPKMPAGKEEGCFCSYILEDLYGNIVNLQQLFDLATSCRVVLCCRVAPLQKAGIVDLIKSRTDDMTLAIGDGANDVSMIQMADVGIGICGQEGRQAVMASDFAMGQFRFLKRLLLVHGHWNYQRVGYLVLYNFYRNAVFVLMLFWYILFTDFSTTSALTDWSSVFYSVIYTSVPTIVVGILDKDLSDKTLLQYPKLYGAGHRQESYNMYLFWITMIDTLWQSLVLFYVPIFAYGGSSIDIWSMGSLWTIAVVILVNMHLAMDIHRWLLLTHSAVWGSIIITYACVVILDSIPVFPNYGFVVEKNSLKVTSPGSLRDVYECAIGNFGVPQYGGTMVGTVIYPKSNRRGCKGFDDSFKSNPGGLPIFLLADRGECYFTLKAWNAQNAGAAAILVADDRVEPLITMDTPEEEDARADYLQKISIPAALISISLGNNIKKALSNGEMVNINLDWRESVPHPDDRVEYEFWTNSNDECGPKCDSQIAFVKSFKGAAQILEKKGYTQFTPRYITWYCPEAFILSKQCKSQCINHGRYCAPDPEQDFTRGYDGKDVVLQNLRQACLFKIGRGSRGDVTILPTLVVNNRQYRGKLDKSAVLKAICSGFQETTEPAICLSADIETNECLQNNGGCWQDKASNITACRDTFRGRVCECPIVQGVKFFGDGYTHCEASGALRCGLNNGGCWKKTQEGRTYSACIDDHSKGCKCPPGFRGDGVNTCEGKDANREVGWGFIWVIILGLAAVGLGGYAVYKYRIRSYMDSEIRAIMAQYMPLDNQAELPNNPAPYAYA</sequence>
<dbReference type="InterPro" id="IPR023214">
    <property type="entry name" value="HAD_sf"/>
</dbReference>
<dbReference type="InterPro" id="IPR032631">
    <property type="entry name" value="P-type_ATPase_N"/>
</dbReference>
<evidence type="ECO:0000256" key="20">
    <source>
        <dbReference type="ARBA" id="ARBA00023157"/>
    </source>
</evidence>
<feature type="binding site" evidence="24">
    <location>
        <position position="733"/>
    </location>
    <ligand>
        <name>ATP</name>
        <dbReference type="ChEBI" id="CHEBI:30616"/>
    </ligand>
</feature>
<feature type="binding site" evidence="24">
    <location>
        <position position="546"/>
    </location>
    <ligand>
        <name>ATP</name>
        <dbReference type="ChEBI" id="CHEBI:30616"/>
    </ligand>
</feature>
<dbReference type="SUPFAM" id="SSF81665">
    <property type="entry name" value="Calcium ATPase, transmembrane domain M"/>
    <property type="match status" value="1"/>
</dbReference>
<name>A0AAV6KKN1_9ERIC</name>
<comment type="similarity">
    <text evidence="3">Belongs to the VSR (BP-80) family.</text>
</comment>
<dbReference type="GO" id="GO:0045332">
    <property type="term" value="P:phospholipid translocation"/>
    <property type="evidence" value="ECO:0007669"/>
    <property type="project" value="TreeGrafter"/>
</dbReference>
<feature type="binding site" evidence="25">
    <location>
        <position position="999"/>
    </location>
    <ligand>
        <name>Mg(2+)</name>
        <dbReference type="ChEBI" id="CHEBI:18420"/>
    </ligand>
</feature>
<dbReference type="InterPro" id="IPR032630">
    <property type="entry name" value="P_typ_ATPase_c"/>
</dbReference>
<evidence type="ECO:0000256" key="14">
    <source>
        <dbReference type="ARBA" id="ARBA00022842"/>
    </source>
</evidence>
<evidence type="ECO:0000256" key="16">
    <source>
        <dbReference type="ARBA" id="ARBA00022967"/>
    </source>
</evidence>
<comment type="catalytic activity">
    <reaction evidence="22 26">
        <text>ATP + H2O + phospholipidSide 1 = ADP + phosphate + phospholipidSide 2.</text>
        <dbReference type="EC" id="7.6.2.1"/>
    </reaction>
</comment>
<dbReference type="PROSITE" id="PS00154">
    <property type="entry name" value="ATPASE_E1_E2"/>
    <property type="match status" value="1"/>
</dbReference>
<feature type="transmembrane region" description="Helical" evidence="26">
    <location>
        <begin position="1056"/>
        <end position="1077"/>
    </location>
</feature>
<keyword evidence="6" id="KW-0245">EGF-like domain</keyword>
<dbReference type="InterPro" id="IPR046450">
    <property type="entry name" value="PA_dom_sf"/>
</dbReference>
<feature type="transmembrane region" description="Helical" evidence="26">
    <location>
        <begin position="1194"/>
        <end position="1216"/>
    </location>
</feature>
<evidence type="ECO:0000259" key="31">
    <source>
        <dbReference type="Pfam" id="PF25011"/>
    </source>
</evidence>
<feature type="region of interest" description="Disordered" evidence="27">
    <location>
        <begin position="1"/>
        <end position="22"/>
    </location>
</feature>
<evidence type="ECO:0000256" key="15">
    <source>
        <dbReference type="ARBA" id="ARBA00022927"/>
    </source>
</evidence>
<evidence type="ECO:0000256" key="1">
    <source>
        <dbReference type="ARBA" id="ARBA00004141"/>
    </source>
</evidence>
<dbReference type="GO" id="GO:0006623">
    <property type="term" value="P:protein targeting to vacuole"/>
    <property type="evidence" value="ECO:0007669"/>
    <property type="project" value="UniProtKB-ARBA"/>
</dbReference>
<evidence type="ECO:0000256" key="6">
    <source>
        <dbReference type="ARBA" id="ARBA00022536"/>
    </source>
</evidence>
<keyword evidence="5" id="KW-0813">Transport</keyword>
<feature type="domain" description="Vacuolar sorting receptor thioredoxin-like" evidence="31">
    <location>
        <begin position="1389"/>
        <end position="1490"/>
    </location>
</feature>
<keyword evidence="15" id="KW-0653">Protein transport</keyword>
<feature type="transmembrane region" description="Helical" evidence="26">
    <location>
        <begin position="1137"/>
        <end position="1162"/>
    </location>
</feature>
<keyword evidence="20" id="KW-1015">Disulfide bond</keyword>
<feature type="binding site" evidence="24">
    <location>
        <position position="1002"/>
    </location>
    <ligand>
        <name>ATP</name>
        <dbReference type="ChEBI" id="CHEBI:30616"/>
    </ligand>
</feature>
<dbReference type="CDD" id="cd02125">
    <property type="entry name" value="PA_VSR"/>
    <property type="match status" value="1"/>
</dbReference>
<dbReference type="Pfam" id="PF16212">
    <property type="entry name" value="PhoLip_ATPase_C"/>
    <property type="match status" value="1"/>
</dbReference>
<feature type="compositionally biased region" description="Polar residues" evidence="27">
    <location>
        <begin position="1"/>
        <end position="14"/>
    </location>
</feature>
<keyword evidence="12" id="KW-0106">Calcium</keyword>
<evidence type="ECO:0000256" key="9">
    <source>
        <dbReference type="ARBA" id="ARBA00022729"/>
    </source>
</evidence>
<feature type="binding site" evidence="24">
    <location>
        <position position="851"/>
    </location>
    <ligand>
        <name>ATP</name>
        <dbReference type="ChEBI" id="CHEBI:30616"/>
    </ligand>
</feature>
<evidence type="ECO:0000256" key="5">
    <source>
        <dbReference type="ARBA" id="ARBA00022448"/>
    </source>
</evidence>